<sequence length="200" mass="21744">MTSRHEQYSLFPWFSQQDANCISTHASGVRRRACWNPAKDPGTISGANMLDCQARRCSLLLLDLQAGLPPRPDNDPPTRFSIVITSLFQAHLACIAPGHTDTGVADQWYLHDDRVGSSGVVRAGQGALAGVRLASFIQLCLVSRPNAASNVFGCQASSPPERDNSRDWTVGLDSVEFSGRWISYDFAFLHSMAGPFFGTG</sequence>
<dbReference type="EMBL" id="JAGSXJ010000022">
    <property type="protein sequence ID" value="KAH6677959.1"/>
    <property type="molecule type" value="Genomic_DNA"/>
</dbReference>
<name>A0A9P8V606_9PEZI</name>
<reference evidence="1" key="1">
    <citation type="journal article" date="2021" name="Nat. Commun.">
        <title>Genetic determinants of endophytism in the Arabidopsis root mycobiome.</title>
        <authorList>
            <person name="Mesny F."/>
            <person name="Miyauchi S."/>
            <person name="Thiergart T."/>
            <person name="Pickel B."/>
            <person name="Atanasova L."/>
            <person name="Karlsson M."/>
            <person name="Huettel B."/>
            <person name="Barry K.W."/>
            <person name="Haridas S."/>
            <person name="Chen C."/>
            <person name="Bauer D."/>
            <person name="Andreopoulos W."/>
            <person name="Pangilinan J."/>
            <person name="LaButti K."/>
            <person name="Riley R."/>
            <person name="Lipzen A."/>
            <person name="Clum A."/>
            <person name="Drula E."/>
            <person name="Henrissat B."/>
            <person name="Kohler A."/>
            <person name="Grigoriev I.V."/>
            <person name="Martin F.M."/>
            <person name="Hacquard S."/>
        </authorList>
    </citation>
    <scope>NUCLEOTIDE SEQUENCE</scope>
    <source>
        <strain evidence="1">MPI-SDFR-AT-0117</strain>
    </source>
</reference>
<proteinExistence type="predicted"/>
<keyword evidence="2" id="KW-1185">Reference proteome</keyword>
<comment type="caution">
    <text evidence="1">The sequence shown here is derived from an EMBL/GenBank/DDBJ whole genome shotgun (WGS) entry which is preliminary data.</text>
</comment>
<organism evidence="1 2">
    <name type="scientific">Plectosphaerella plurivora</name>
    <dbReference type="NCBI Taxonomy" id="936078"/>
    <lineage>
        <taxon>Eukaryota</taxon>
        <taxon>Fungi</taxon>
        <taxon>Dikarya</taxon>
        <taxon>Ascomycota</taxon>
        <taxon>Pezizomycotina</taxon>
        <taxon>Sordariomycetes</taxon>
        <taxon>Hypocreomycetidae</taxon>
        <taxon>Glomerellales</taxon>
        <taxon>Plectosphaerellaceae</taxon>
        <taxon>Plectosphaerella</taxon>
    </lineage>
</organism>
<accession>A0A9P8V606</accession>
<gene>
    <name evidence="1" type="ORF">F5X68DRAFT_37141</name>
</gene>
<evidence type="ECO:0000313" key="1">
    <source>
        <dbReference type="EMBL" id="KAH6677959.1"/>
    </source>
</evidence>
<dbReference type="Proteomes" id="UP000770015">
    <property type="component" value="Unassembled WGS sequence"/>
</dbReference>
<dbReference type="AlphaFoldDB" id="A0A9P8V606"/>
<protein>
    <submittedName>
        <fullName evidence="1">Uncharacterized protein</fullName>
    </submittedName>
</protein>
<evidence type="ECO:0000313" key="2">
    <source>
        <dbReference type="Proteomes" id="UP000770015"/>
    </source>
</evidence>